<keyword evidence="1" id="KW-0175">Coiled coil</keyword>
<protein>
    <submittedName>
        <fullName evidence="2">TRANSCRIPTIONAL COACTIVATOR PC4, TRANSCRIPTIONAL COFACTOR, TRANSCRIPTIONAL CO-ACTIVATOR.74A</fullName>
    </submittedName>
</protein>
<evidence type="ECO:0000313" key="2">
    <source>
        <dbReference type="EMBL" id="DAE08921.1"/>
    </source>
</evidence>
<dbReference type="EMBL" id="BK015479">
    <property type="protein sequence ID" value="DAE08921.1"/>
    <property type="molecule type" value="Genomic_DNA"/>
</dbReference>
<name>A0A8S5PR52_9CAUD</name>
<proteinExistence type="predicted"/>
<evidence type="ECO:0000256" key="1">
    <source>
        <dbReference type="SAM" id="Coils"/>
    </source>
</evidence>
<feature type="coiled-coil region" evidence="1">
    <location>
        <begin position="9"/>
        <end position="39"/>
    </location>
</feature>
<accession>A0A8S5PR52</accession>
<reference evidence="2" key="1">
    <citation type="journal article" date="2021" name="Proc. Natl. Acad. Sci. U.S.A.">
        <title>A Catalog of Tens of Thousands of Viruses from Human Metagenomes Reveals Hidden Associations with Chronic Diseases.</title>
        <authorList>
            <person name="Tisza M.J."/>
            <person name="Buck C.B."/>
        </authorList>
    </citation>
    <scope>NUCLEOTIDE SEQUENCE</scope>
    <source>
        <strain evidence="2">CtDiR9</strain>
    </source>
</reference>
<sequence length="43" mass="5007">MQKCICIPMEQYELMLATYDKVVKELEDMKKALEELADSPKAE</sequence>
<organism evidence="2">
    <name type="scientific">Siphoviridae sp. ctDiR9</name>
    <dbReference type="NCBI Taxonomy" id="2825388"/>
    <lineage>
        <taxon>Viruses</taxon>
        <taxon>Duplodnaviria</taxon>
        <taxon>Heunggongvirae</taxon>
        <taxon>Uroviricota</taxon>
        <taxon>Caudoviricetes</taxon>
    </lineage>
</organism>